<sequence length="660" mass="74566">MSVKNLTLFSNEPDPLIVDPSRPAPVLWVRQLVILESLASDARVIRRIEFRRGLNIINTAIHPGDDTATVGHSVGKTLLLRLIRYCLGERNFGSPAVRQAIAERFHKGYVLADVAVAGVPWVVARPIGIDTATHSSFTMPEATIDSFLNTTTRRERFSAFSEELRRQIVQPLGSAKLPRADRTIEWLDVLPWLSRDQACRHRSHTEWRPPGPDSHGLKIEDCHVVIRTFMDLLSPEDTGLIVNHKQLLRRRGRLLHTIETERSVLARRQAELVGALEIKDVSSEYELFAAAAEANARDKKDSLERFLDDEIKKSPLPEVESQYSDVVKEIGALDQVLKSLRENERATENQILQLERASTESILLQLAEQGEWCHLFDTKTEAVAHGCPGTNSDRQGIDDPHRERKLRDLRQDLANVRTQIGEESERLTLKQIESERLRNEVQKEQARVEKLRGPLRQRIERYALLEEAAKAYGNQSAELHRLIDSGRELKADVDNSLQDRKNADARFRLHLNTITNCFRNVLGDLLGHSVEARIELNAQGIFPRPANTEGIRGAAIGTSTTVLGFDLACLAASICGVGHHPRFLLHDSPREADMEEPMYHRLFRLVRSLESLFGERLPSFQYIVTTTTPPPSELAGTDSPFVRLTLDKRRPDGLLLNETF</sequence>
<reference evidence="2 3" key="1">
    <citation type="submission" date="2016-05" db="EMBL/GenBank/DDBJ databases">
        <title>Genomic and physiological characterization of Planctopirus sp. isolated from fresh water lake.</title>
        <authorList>
            <person name="Subhash Y."/>
            <person name="Ramana C."/>
        </authorList>
    </citation>
    <scope>NUCLEOTIDE SEQUENCE [LARGE SCALE GENOMIC DNA]</scope>
    <source>
        <strain evidence="2 3">JC280</strain>
    </source>
</reference>
<evidence type="ECO:0000313" key="2">
    <source>
        <dbReference type="EMBL" id="ODA29727.1"/>
    </source>
</evidence>
<evidence type="ECO:0008006" key="4">
    <source>
        <dbReference type="Google" id="ProtNLM"/>
    </source>
</evidence>
<feature type="coiled-coil region" evidence="1">
    <location>
        <begin position="406"/>
        <end position="449"/>
    </location>
</feature>
<dbReference type="EMBL" id="LYDR01000124">
    <property type="protein sequence ID" value="ODA29727.1"/>
    <property type="molecule type" value="Genomic_DNA"/>
</dbReference>
<keyword evidence="1" id="KW-0175">Coiled coil</keyword>
<proteinExistence type="predicted"/>
<organism evidence="2 3">
    <name type="scientific">Planctopirus hydrillae</name>
    <dbReference type="NCBI Taxonomy" id="1841610"/>
    <lineage>
        <taxon>Bacteria</taxon>
        <taxon>Pseudomonadati</taxon>
        <taxon>Planctomycetota</taxon>
        <taxon>Planctomycetia</taxon>
        <taxon>Planctomycetales</taxon>
        <taxon>Planctomycetaceae</taxon>
        <taxon>Planctopirus</taxon>
    </lineage>
</organism>
<dbReference type="STRING" id="1841610.A6X21_07505"/>
<name>A0A1C3E8Y2_9PLAN</name>
<evidence type="ECO:0000256" key="1">
    <source>
        <dbReference type="SAM" id="Coils"/>
    </source>
</evidence>
<accession>A0A1C3E8Y2</accession>
<keyword evidence="3" id="KW-1185">Reference proteome</keyword>
<gene>
    <name evidence="2" type="ORF">A6X21_07505</name>
</gene>
<dbReference type="AlphaFoldDB" id="A0A1C3E8Y2"/>
<evidence type="ECO:0000313" key="3">
    <source>
        <dbReference type="Proteomes" id="UP000094828"/>
    </source>
</evidence>
<dbReference type="Proteomes" id="UP000094828">
    <property type="component" value="Unassembled WGS sequence"/>
</dbReference>
<protein>
    <recommendedName>
        <fullName evidence="4">DUF2326 domain-containing protein</fullName>
    </recommendedName>
</protein>
<comment type="caution">
    <text evidence="2">The sequence shown here is derived from an EMBL/GenBank/DDBJ whole genome shotgun (WGS) entry which is preliminary data.</text>
</comment>